<feature type="compositionally biased region" description="Low complexity" evidence="18">
    <location>
        <begin position="716"/>
        <end position="736"/>
    </location>
</feature>
<dbReference type="GO" id="GO:0005681">
    <property type="term" value="C:spliceosomal complex"/>
    <property type="evidence" value="ECO:0007669"/>
    <property type="project" value="UniProtKB-KW"/>
</dbReference>
<feature type="domain" description="Piwi" evidence="22">
    <location>
        <begin position="1339"/>
        <end position="1635"/>
    </location>
</feature>
<feature type="region of interest" description="Disordered" evidence="18">
    <location>
        <begin position="802"/>
        <end position="862"/>
    </location>
</feature>
<evidence type="ECO:0000256" key="5">
    <source>
        <dbReference type="ARBA" id="ARBA00022490"/>
    </source>
</evidence>
<dbReference type="FunFam" id="2.170.260.10:FF:000003">
    <property type="entry name" value="Piwi-like RNA-mediated gene silencing 2"/>
    <property type="match status" value="1"/>
</dbReference>
<evidence type="ECO:0000256" key="18">
    <source>
        <dbReference type="SAM" id="MobiDB-lite"/>
    </source>
</evidence>
<feature type="compositionally biased region" description="Low complexity" evidence="18">
    <location>
        <begin position="681"/>
        <end position="707"/>
    </location>
</feature>
<keyword evidence="9 17" id="KW-0863">Zinc-finger</keyword>
<dbReference type="Pfam" id="PF02148">
    <property type="entry name" value="zf-UBP"/>
    <property type="match status" value="1"/>
</dbReference>
<keyword evidence="12" id="KW-0694">RNA-binding</keyword>
<evidence type="ECO:0000256" key="6">
    <source>
        <dbReference type="ARBA" id="ARBA00022664"/>
    </source>
</evidence>
<evidence type="ECO:0000256" key="7">
    <source>
        <dbReference type="ARBA" id="ARBA00022723"/>
    </source>
</evidence>
<dbReference type="FunFam" id="3.30.40.10:FF:000068">
    <property type="entry name" value="U4/U6.U5 tri-snRNP-associated protein 2"/>
    <property type="match status" value="1"/>
</dbReference>
<feature type="domain" description="USP" evidence="19">
    <location>
        <begin position="147"/>
        <end position="512"/>
    </location>
</feature>
<keyword evidence="10" id="KW-0221">Differentiation</keyword>
<dbReference type="Pfam" id="PF00443">
    <property type="entry name" value="UCH"/>
    <property type="match status" value="1"/>
</dbReference>
<feature type="domain" description="PAZ" evidence="21">
    <location>
        <begin position="1063"/>
        <end position="1175"/>
    </location>
</feature>
<feature type="region of interest" description="Disordered" evidence="18">
    <location>
        <begin position="1"/>
        <end position="35"/>
    </location>
</feature>
<dbReference type="EMBL" id="RCHS01003812">
    <property type="protein sequence ID" value="RMX39472.1"/>
    <property type="molecule type" value="Genomic_DNA"/>
</dbReference>
<reference evidence="23 24" key="1">
    <citation type="journal article" date="2018" name="Sci. Rep.">
        <title>Comparative analysis of the Pocillopora damicornis genome highlights role of immune system in coral evolution.</title>
        <authorList>
            <person name="Cunning R."/>
            <person name="Bay R.A."/>
            <person name="Gillette P."/>
            <person name="Baker A.C."/>
            <person name="Traylor-Knowles N."/>
        </authorList>
    </citation>
    <scope>NUCLEOTIDE SEQUENCE [LARGE SCALE GENOMIC DNA]</scope>
    <source>
        <strain evidence="23">RSMAS</strain>
        <tissue evidence="23">Whole animal</tissue>
    </source>
</reference>
<evidence type="ECO:0000259" key="20">
    <source>
        <dbReference type="PROSITE" id="PS50271"/>
    </source>
</evidence>
<keyword evidence="5" id="KW-0963">Cytoplasm</keyword>
<keyword evidence="7" id="KW-0479">Metal-binding</keyword>
<protein>
    <submittedName>
        <fullName evidence="23">Uncharacterized protein</fullName>
    </submittedName>
</protein>
<evidence type="ECO:0000256" key="8">
    <source>
        <dbReference type="ARBA" id="ARBA00022728"/>
    </source>
</evidence>
<accession>A0A3M6TDL1</accession>
<dbReference type="FunFam" id="3.30.420.10:FF:000014">
    <property type="entry name" value="Piwi-like RNA-mediated gene silencing 1"/>
    <property type="match status" value="1"/>
</dbReference>
<dbReference type="GO" id="GO:0005737">
    <property type="term" value="C:cytoplasm"/>
    <property type="evidence" value="ECO:0007669"/>
    <property type="project" value="UniProtKB-SubCell"/>
</dbReference>
<dbReference type="SUPFAM" id="SSF53098">
    <property type="entry name" value="Ribonuclease H-like"/>
    <property type="match status" value="1"/>
</dbReference>
<keyword evidence="13" id="KW-0943">RNA-mediated gene silencing</keyword>
<dbReference type="InterPro" id="IPR001394">
    <property type="entry name" value="Peptidase_C19_UCH"/>
</dbReference>
<evidence type="ECO:0000256" key="13">
    <source>
        <dbReference type="ARBA" id="ARBA00023158"/>
    </source>
</evidence>
<dbReference type="Pfam" id="PF02171">
    <property type="entry name" value="Piwi"/>
    <property type="match status" value="1"/>
</dbReference>
<feature type="compositionally biased region" description="Low complexity" evidence="18">
    <location>
        <begin position="574"/>
        <end position="640"/>
    </location>
</feature>
<dbReference type="OrthoDB" id="10263353at2759"/>
<evidence type="ECO:0000256" key="17">
    <source>
        <dbReference type="PROSITE-ProRule" id="PRU00502"/>
    </source>
</evidence>
<dbReference type="PANTHER" id="PTHR22891">
    <property type="entry name" value="EUKARYOTIC TRANSLATION INITIATION FACTOR 2C"/>
    <property type="match status" value="1"/>
</dbReference>
<dbReference type="PROSITE" id="PS50271">
    <property type="entry name" value="ZF_UBP"/>
    <property type="match status" value="1"/>
</dbReference>
<feature type="region of interest" description="Disordered" evidence="18">
    <location>
        <begin position="574"/>
        <end position="737"/>
    </location>
</feature>
<dbReference type="InterPro" id="IPR003165">
    <property type="entry name" value="Piwi"/>
</dbReference>
<dbReference type="InterPro" id="IPR013083">
    <property type="entry name" value="Znf_RING/FYVE/PHD"/>
</dbReference>
<organism evidence="23 24">
    <name type="scientific">Pocillopora damicornis</name>
    <name type="common">Cauliflower coral</name>
    <name type="synonym">Millepora damicornis</name>
    <dbReference type="NCBI Taxonomy" id="46731"/>
    <lineage>
        <taxon>Eukaryota</taxon>
        <taxon>Metazoa</taxon>
        <taxon>Cnidaria</taxon>
        <taxon>Anthozoa</taxon>
        <taxon>Hexacorallia</taxon>
        <taxon>Scleractinia</taxon>
        <taxon>Astrocoeniina</taxon>
        <taxon>Pocilloporidae</taxon>
        <taxon>Pocillopora</taxon>
    </lineage>
</organism>
<dbReference type="CDD" id="cd02845">
    <property type="entry name" value="PAZ_piwi_like"/>
    <property type="match status" value="1"/>
</dbReference>
<dbReference type="SUPFAM" id="SSF101690">
    <property type="entry name" value="PAZ domain"/>
    <property type="match status" value="1"/>
</dbReference>
<dbReference type="GO" id="GO:0004843">
    <property type="term" value="F:cysteine-type deubiquitinase activity"/>
    <property type="evidence" value="ECO:0007669"/>
    <property type="project" value="InterPro"/>
</dbReference>
<dbReference type="GO" id="GO:0016579">
    <property type="term" value="P:protein deubiquitination"/>
    <property type="evidence" value="ECO:0007669"/>
    <property type="project" value="InterPro"/>
</dbReference>
<dbReference type="GO" id="GO:0008270">
    <property type="term" value="F:zinc ion binding"/>
    <property type="evidence" value="ECO:0007669"/>
    <property type="project" value="UniProtKB-KW"/>
</dbReference>
<dbReference type="SUPFAM" id="SSF57850">
    <property type="entry name" value="RING/U-box"/>
    <property type="match status" value="1"/>
</dbReference>
<evidence type="ECO:0000259" key="22">
    <source>
        <dbReference type="PROSITE" id="PS50822"/>
    </source>
</evidence>
<evidence type="ECO:0000256" key="3">
    <source>
        <dbReference type="ARBA" id="ARBA00009085"/>
    </source>
</evidence>
<dbReference type="InterPro" id="IPR001607">
    <property type="entry name" value="Znf_UBP"/>
</dbReference>
<dbReference type="STRING" id="46731.A0A3M6TDL1"/>
<keyword evidence="4" id="KW-0217">Developmental protein</keyword>
<evidence type="ECO:0000256" key="16">
    <source>
        <dbReference type="ARBA" id="ARBA00038291"/>
    </source>
</evidence>
<dbReference type="InterPro" id="IPR003100">
    <property type="entry name" value="PAZ_dom"/>
</dbReference>
<dbReference type="SMART" id="SM00290">
    <property type="entry name" value="ZnF_UBP"/>
    <property type="match status" value="1"/>
</dbReference>
<evidence type="ECO:0000256" key="1">
    <source>
        <dbReference type="ARBA" id="ARBA00004123"/>
    </source>
</evidence>
<dbReference type="CDD" id="cd02669">
    <property type="entry name" value="Peptidase_C19M"/>
    <property type="match status" value="1"/>
</dbReference>
<dbReference type="GO" id="GO:0003723">
    <property type="term" value="F:RNA binding"/>
    <property type="evidence" value="ECO:0007669"/>
    <property type="project" value="UniProtKB-KW"/>
</dbReference>
<evidence type="ECO:0000256" key="15">
    <source>
        <dbReference type="ARBA" id="ARBA00023242"/>
    </source>
</evidence>
<evidence type="ECO:0000256" key="12">
    <source>
        <dbReference type="ARBA" id="ARBA00022884"/>
    </source>
</evidence>
<keyword evidence="11" id="KW-0862">Zinc</keyword>
<sequence length="1649" mass="188930">MADEDEVEVRGIKRPLVENYSDDEEEEEARRKQEHSAYQSRHCPYLDTIDRHVLDFDFEKLCSVSLSHINVYACLVCGKYFQGRGRRSHAYTHSVQVDHHVFLNLHTLKFYCLPDNYEVIDSSLDDIKYVLNPTFTKNDITQLDKSAKLSRAFDGTTYLPACYDALAFVPPIRDFFLREENYQSIKRPPGDIMFPLVNRFGELIRKIWNPRNFKAHVSPHEMLQAVVLCSKKRFQFTEQGDPVEFLSWFLNSLHTTLGGTKKATSSVVYKTFRGKMNVTSRKLPQTENEEETKKVVDEEEYKEDAVNLKAFSSKNNTSQKVKNKIRIKEDKQPLDEYQQNIIPQVPLFQLLSKFDGKSEKEYKTYKETFVKKFELTKLPKYLIMCVKRFTKNMFFVEKNPTVVNFPVKGVDMAEFLVSDPAVQDAHPHTQYDLIANVCHEGEPSKDPGYMSSLELEYSISCMASGCWNFQSSHPTQKKENGVSYALAALRAVGELPLGMVNHDKFMSYKRKKHRWILSSQVEKKKVAIVWERSNSREEDYSTMCKQPSYVQLVKNGMAGRGGRGAALLQALEQPARPPGQGQNGQNGQTQHPQHFSHQGPPQPGPSQYGQRQPYPPQYQQQQPPYQQPPYQQQGGYQPRQQHYRQQHPYQQQDYHQQPPYQQQPYQQQQQSSYRQERPPYRHQQPYQQQHMYPQQQQQPSFQQGPHYHQQPRYPSNAQQMPQENQSQMPQQYQQASGTVMMKHSSCQFDNYFSGFGHQRHGQMYGRGGPVYGGPAPPYGQQPASTLSHQQTVSYGRGAQMAASYGRGAPAPSVPASYGRGGVTGETLQSQPFPISVPAQPSAPSERRPSPPQQPKGPQAPVEQMAGLKVSDNIIKTQTGEKGTAGKQMSLCANFIPIRFIEQKIYQYHVSYSPDIDSRKARHGLLKSHKEVLGPASAFDGATLFLPKQLENPTVLESERRTDGEKVTLTVTLTRVVPPDDCLQLLNIIFRSEKLKRKRLLLNIVMARLDLTQVGRYYYDPHRPASIPQHKIELWPGYITSIQCYEGGMMLLCDVSHRLLRTETCYDFMHQLYLKRKDRFQEECKKQLVGNIVLTRYNNKTYRIDDIAFDQNPTSTFTFHTGEQMSYVDYYSKVYGINLQDLEQPLLIHRPKDKEQQKGMKLGLVCLIPELCNITGLTDAVRQDFRVMKDIAAHTRVGPMQRQQAMTKFIENINSCPEALQELTSWGVQLDHTMLHTEGRLLPLEKIVLGSTSFISSPQADWGQQAVKEQVITPVPLHNWLVLYVNRDKSKAVEFVGMMNKVTPAMGIEVHQPNMLELRDDRTETYLRMIREYLNPQTQVVVIIFPTSRDDRYSAVKKLCCVESPVPSQVINAKTISQQNKLRSVTQKIALQINCKLGGELWALDIPLKSLMVIGIDVYHDASRGGRSVCGFVASMNKSLTRWNSRVCFQSPGQELIDGLKMCFVSSLKKYHEINHALPDRIVVYRDGVGDGQLKTVAGYEVQQLSECFVHFGGNYHPKIAVVIVSKRINARIFAAQGGGPRPKLDNPGPGTILDHTITRRDWYDFYLVSQHVRQGTVTPTRYIIVHDKSELKPDYMQRLSYKLTHLYYNWPGTVRVPAPCQYAHKLAYLVGQNIHNEPSHDLSDRLFFL</sequence>
<dbReference type="Gene3D" id="3.40.50.2300">
    <property type="match status" value="1"/>
</dbReference>
<keyword evidence="6" id="KW-0507">mRNA processing</keyword>
<evidence type="ECO:0000256" key="2">
    <source>
        <dbReference type="ARBA" id="ARBA00004496"/>
    </source>
</evidence>
<dbReference type="InterPro" id="IPR012337">
    <property type="entry name" value="RNaseH-like_sf"/>
</dbReference>
<dbReference type="SUPFAM" id="SSF54001">
    <property type="entry name" value="Cysteine proteinases"/>
    <property type="match status" value="1"/>
</dbReference>
<dbReference type="Pfam" id="PF23278">
    <property type="entry name" value="Piwi_N"/>
    <property type="match status" value="1"/>
</dbReference>
<dbReference type="Proteomes" id="UP000275408">
    <property type="component" value="Unassembled WGS sequence"/>
</dbReference>
<evidence type="ECO:0000313" key="23">
    <source>
        <dbReference type="EMBL" id="RMX39472.1"/>
    </source>
</evidence>
<comment type="subcellular location">
    <subcellularLocation>
        <location evidence="2">Cytoplasm</location>
    </subcellularLocation>
    <subcellularLocation>
        <location evidence="1">Nucleus</location>
    </subcellularLocation>
</comment>
<dbReference type="InterPro" id="IPR036397">
    <property type="entry name" value="RNaseH_sf"/>
</dbReference>
<dbReference type="PROSITE" id="PS50235">
    <property type="entry name" value="USP_3"/>
    <property type="match status" value="1"/>
</dbReference>
<dbReference type="InterPro" id="IPR028889">
    <property type="entry name" value="USP"/>
</dbReference>
<comment type="similarity">
    <text evidence="3">Belongs to the peptidase C19 family.</text>
</comment>
<keyword evidence="24" id="KW-1185">Reference proteome</keyword>
<proteinExistence type="inferred from homology"/>
<dbReference type="Gene3D" id="3.90.70.10">
    <property type="entry name" value="Cysteine proteinases"/>
    <property type="match status" value="1"/>
</dbReference>
<gene>
    <name evidence="23" type="ORF">pdam_00015580</name>
</gene>
<keyword evidence="8" id="KW-0747">Spliceosome</keyword>
<keyword evidence="14" id="KW-0508">mRNA splicing</keyword>
<dbReference type="Gene3D" id="3.30.40.10">
    <property type="entry name" value="Zinc/RING finger domain, C3HC4 (zinc finger)"/>
    <property type="match status" value="1"/>
</dbReference>
<feature type="compositionally biased region" description="Low complexity" evidence="18">
    <location>
        <begin position="646"/>
        <end position="673"/>
    </location>
</feature>
<evidence type="ECO:0000259" key="21">
    <source>
        <dbReference type="PROSITE" id="PS50821"/>
    </source>
</evidence>
<evidence type="ECO:0000259" key="19">
    <source>
        <dbReference type="PROSITE" id="PS50235"/>
    </source>
</evidence>
<evidence type="ECO:0000256" key="4">
    <source>
        <dbReference type="ARBA" id="ARBA00022473"/>
    </source>
</evidence>
<dbReference type="GO" id="GO:0000245">
    <property type="term" value="P:spliceosomal complex assembly"/>
    <property type="evidence" value="ECO:0007669"/>
    <property type="project" value="InterPro"/>
</dbReference>
<dbReference type="PROSITE" id="PS50821">
    <property type="entry name" value="PAZ"/>
    <property type="match status" value="1"/>
</dbReference>
<dbReference type="InterPro" id="IPR038765">
    <property type="entry name" value="Papain-like_cys_pep_sf"/>
</dbReference>
<evidence type="ECO:0000256" key="10">
    <source>
        <dbReference type="ARBA" id="ARBA00022782"/>
    </source>
</evidence>
<feature type="domain" description="UBP-type" evidence="20">
    <location>
        <begin position="41"/>
        <end position="138"/>
    </location>
</feature>
<dbReference type="InterPro" id="IPR036085">
    <property type="entry name" value="PAZ_dom_sf"/>
</dbReference>
<dbReference type="InterPro" id="IPR033809">
    <property type="entry name" value="USP39"/>
</dbReference>
<dbReference type="GO" id="GO:0031047">
    <property type="term" value="P:regulatory ncRNA-mediated gene silencing"/>
    <property type="evidence" value="ECO:0007669"/>
    <property type="project" value="UniProtKB-KW"/>
</dbReference>
<dbReference type="CDD" id="cd04658">
    <property type="entry name" value="Piwi_piwi-like_Euk"/>
    <property type="match status" value="1"/>
</dbReference>
<dbReference type="Gene3D" id="2.170.260.10">
    <property type="entry name" value="paz domain"/>
    <property type="match status" value="1"/>
</dbReference>
<evidence type="ECO:0000256" key="9">
    <source>
        <dbReference type="ARBA" id="ARBA00022771"/>
    </source>
</evidence>
<dbReference type="PROSITE" id="PS50822">
    <property type="entry name" value="PIWI"/>
    <property type="match status" value="1"/>
</dbReference>
<evidence type="ECO:0000256" key="11">
    <source>
        <dbReference type="ARBA" id="ARBA00022833"/>
    </source>
</evidence>
<dbReference type="SMART" id="SM00949">
    <property type="entry name" value="PAZ"/>
    <property type="match status" value="1"/>
</dbReference>
<dbReference type="Pfam" id="PF02170">
    <property type="entry name" value="PAZ"/>
    <property type="match status" value="1"/>
</dbReference>
<dbReference type="GO" id="GO:0030154">
    <property type="term" value="P:cell differentiation"/>
    <property type="evidence" value="ECO:0007669"/>
    <property type="project" value="UniProtKB-KW"/>
</dbReference>
<comment type="similarity">
    <text evidence="16">Belongs to the argonaute family. Piwi subfamily.</text>
</comment>
<name>A0A3M6TDL1_POCDA</name>
<dbReference type="SMART" id="SM00950">
    <property type="entry name" value="Piwi"/>
    <property type="match status" value="1"/>
</dbReference>
<comment type="caution">
    <text evidence="23">The sequence shown here is derived from an EMBL/GenBank/DDBJ whole genome shotgun (WGS) entry which is preliminary data.</text>
</comment>
<evidence type="ECO:0000256" key="14">
    <source>
        <dbReference type="ARBA" id="ARBA00023187"/>
    </source>
</evidence>
<dbReference type="Gene3D" id="3.30.420.10">
    <property type="entry name" value="Ribonuclease H-like superfamily/Ribonuclease H"/>
    <property type="match status" value="1"/>
</dbReference>
<keyword evidence="15" id="KW-0539">Nucleus</keyword>
<evidence type="ECO:0000313" key="24">
    <source>
        <dbReference type="Proteomes" id="UP000275408"/>
    </source>
</evidence>